<comment type="caution">
    <text evidence="2">The sequence shown here is derived from an EMBL/GenBank/DDBJ whole genome shotgun (WGS) entry which is preliminary data.</text>
</comment>
<dbReference type="AlphaFoldDB" id="A0A2U1JAK1"/>
<protein>
    <submittedName>
        <fullName evidence="2">Uncharacterized protein</fullName>
    </submittedName>
</protein>
<feature type="region of interest" description="Disordered" evidence="1">
    <location>
        <begin position="665"/>
        <end position="698"/>
    </location>
</feature>
<evidence type="ECO:0000313" key="3">
    <source>
        <dbReference type="Proteomes" id="UP000245591"/>
    </source>
</evidence>
<organism evidence="2 3">
    <name type="scientific">Smittium angustum</name>
    <dbReference type="NCBI Taxonomy" id="133377"/>
    <lineage>
        <taxon>Eukaryota</taxon>
        <taxon>Fungi</taxon>
        <taxon>Fungi incertae sedis</taxon>
        <taxon>Zoopagomycota</taxon>
        <taxon>Kickxellomycotina</taxon>
        <taxon>Harpellomycetes</taxon>
        <taxon>Harpellales</taxon>
        <taxon>Legeriomycetaceae</taxon>
        <taxon>Smittium</taxon>
    </lineage>
</organism>
<dbReference type="GO" id="GO:0008608">
    <property type="term" value="P:attachment of spindle microtubules to kinetochore"/>
    <property type="evidence" value="ECO:0007669"/>
    <property type="project" value="InterPro"/>
</dbReference>
<feature type="compositionally biased region" description="Basic and acidic residues" evidence="1">
    <location>
        <begin position="684"/>
        <end position="698"/>
    </location>
</feature>
<dbReference type="Pfam" id="PF08655">
    <property type="entry name" value="DASH_Ask1"/>
    <property type="match status" value="1"/>
</dbReference>
<evidence type="ECO:0000256" key="1">
    <source>
        <dbReference type="SAM" id="MobiDB-lite"/>
    </source>
</evidence>
<gene>
    <name evidence="2" type="ORF">BB558_001737</name>
</gene>
<evidence type="ECO:0000313" key="2">
    <source>
        <dbReference type="EMBL" id="PWA02142.1"/>
    </source>
</evidence>
<feature type="compositionally biased region" description="Low complexity" evidence="1">
    <location>
        <begin position="461"/>
        <end position="474"/>
    </location>
</feature>
<name>A0A2U1JAK1_SMIAN</name>
<feature type="compositionally biased region" description="Low complexity" evidence="1">
    <location>
        <begin position="871"/>
        <end position="882"/>
    </location>
</feature>
<proteinExistence type="predicted"/>
<feature type="compositionally biased region" description="Low complexity" evidence="1">
    <location>
        <begin position="952"/>
        <end position="963"/>
    </location>
</feature>
<dbReference type="GO" id="GO:0072686">
    <property type="term" value="C:mitotic spindle"/>
    <property type="evidence" value="ECO:0007669"/>
    <property type="project" value="InterPro"/>
</dbReference>
<sequence length="1042" mass="118005">MSRNSLHNELEEVEQKITLMLQEIDANFDKCQRIVTRGILPKVGRIHETSKEMVGTIQPWLKFFVAVSSSENEIDQVGHEHYEVLEQLIRSESIKSKEDNHNLYLEDDDFIDENHHHESDIELDQFEMSDIDTLEEYKNKENDMEMQTDENFEYNYENVQDKKIFNKSRYSETNQKDSNNNNLNETRTLSGNEIRENQQHFVMNSRNEFQSRYSNDSGSDLFHIESHFNHGGDTSMIMTPSSIATDELLTTIHNTLRISSLSIPSSSKNQHIQAKKKLFMENQNNSNTKREISNPFQDENTLNKTKIVENKNSNTEKSLEIDHSDIRFSSSIESSANKSNKAIQIQEYENLNKNNLGTTANKEIEYEDIKSQRKSLENSKTAFIAEFEASNDNLSNHDDSDNERELAEITVLLNKYRDEDKRTITIGEQTINMNLEDSQDTFANYQSLRTNNHLNPDRNKISNSIPNHPSNPSAPKMMDSSMIEHKESKNNIKTLPETENVETDTNENYTLHKRYPSGVVGIDNNISIGSNNSMTFSEQSRNQKIDTERSITTNRSAASKCSSIGSPISAFDNVTRNLYTFSSGIPMKEVEPKPKKETDFSNVTEAENIANMVEIPTSENDRPVEQLVKEGVNDINSDSDSDFLPSPPQLTSMVNYKISYSPVSENKLAPSSTNDVSSFMKKSKTSEQKLEKEIESGKTKDTSSIKNLDVWKQVNDDRNQPVVGSSSVGSFVPSLGTNKDRVNSALVDQQSRVMGMRRGNESRYEDSGDIVMDMDVYDGDEGYSRDSLYRSRLSDKFVGAYDETVHMDPNLFEMYMNDTDPVQESPLANRRKVAGTGGSESKSSEIKFGKLSETFLNVSNHKPEFSKSTQNSYSKSKNSLNLGIQRNYGLKERPRSFAESSETNKSSGDREFSLGSNRVASLSRVRSCDELSPLQPMRQVRSRVGVSPKNLSSSRQRIVSNSSNRVENIRADEGISEQHLNSSSFGDYNSSFDYGNMSSLSFSTASNADYCSIDGTTSVYPDTVLLRMAAMHSGRNEEESKE</sequence>
<accession>A0A2U1JAK1</accession>
<feature type="region of interest" description="Disordered" evidence="1">
    <location>
        <begin position="455"/>
        <end position="474"/>
    </location>
</feature>
<dbReference type="EMBL" id="MBFU01000105">
    <property type="protein sequence ID" value="PWA02142.1"/>
    <property type="molecule type" value="Genomic_DNA"/>
</dbReference>
<reference evidence="2 3" key="1">
    <citation type="journal article" date="2018" name="MBio">
        <title>Comparative Genomics Reveals the Core Gene Toolbox for the Fungus-Insect Symbiosis.</title>
        <authorList>
            <person name="Wang Y."/>
            <person name="Stata M."/>
            <person name="Wang W."/>
            <person name="Stajich J.E."/>
            <person name="White M.M."/>
            <person name="Moncalvo J.M."/>
        </authorList>
    </citation>
    <scope>NUCLEOTIDE SEQUENCE [LARGE SCALE GENOMIC DNA]</scope>
    <source>
        <strain evidence="2 3">AUS-126-30</strain>
    </source>
</reference>
<keyword evidence="3" id="KW-1185">Reference proteome</keyword>
<feature type="region of interest" description="Disordered" evidence="1">
    <location>
        <begin position="284"/>
        <end position="316"/>
    </location>
</feature>
<feature type="compositionally biased region" description="Polar residues" evidence="1">
    <location>
        <begin position="294"/>
        <end position="316"/>
    </location>
</feature>
<dbReference type="GO" id="GO:0042729">
    <property type="term" value="C:DASH complex"/>
    <property type="evidence" value="ECO:0007669"/>
    <property type="project" value="InterPro"/>
</dbReference>
<feature type="compositionally biased region" description="Polar residues" evidence="1">
    <location>
        <begin position="665"/>
        <end position="677"/>
    </location>
</feature>
<dbReference type="InterPro" id="IPR013964">
    <property type="entry name" value="DASH_Ask1"/>
</dbReference>
<feature type="region of interest" description="Disordered" evidence="1">
    <location>
        <begin position="822"/>
        <end position="845"/>
    </location>
</feature>
<dbReference type="Proteomes" id="UP000245591">
    <property type="component" value="Unassembled WGS sequence"/>
</dbReference>
<feature type="region of interest" description="Disordered" evidence="1">
    <location>
        <begin position="933"/>
        <end position="963"/>
    </location>
</feature>
<feature type="region of interest" description="Disordered" evidence="1">
    <location>
        <begin position="862"/>
        <end position="915"/>
    </location>
</feature>